<sequence length="410" mass="44847">MKKIVLTFVILISITHAKAQYRTQAQQLVFTSEDSLNAGIAKSKTVISGYGSAFYQRDFNAKQSTVTLERAVLFVGHQFNNKIALFTEMELENAKVEGGEEGGEISMEQAYLKFNLNSRQYIIAGLFVPRIGLLNENHLPVNFNGVERPVTEQLIIPATWRELGVGFYGTANRLPLNYSVALINGLNSAGFEHGTGIRDGRAEGRNAFANNVAITASLQYAYQNFKFQVSGYMGGTVGLPKLSADSLGLNSGGFGTPVYLAEANMQYAKNGFAAKVLASHISYPDAAAVNTAYAKNLAASMYGVYAELGYDWLYRQQKTAQFITFVRCEMIDLNASIPAPPKAIYDGTEKQTHIIAGINYMPIPNVTIKADVHLVHTGPQNSELVINPAPNALPYRQNNQLLNIGIGYSF</sequence>
<gene>
    <name evidence="2" type="ORF">GD597_16805</name>
</gene>
<dbReference type="SUPFAM" id="SSF56935">
    <property type="entry name" value="Porins"/>
    <property type="match status" value="1"/>
</dbReference>
<evidence type="ECO:0008006" key="4">
    <source>
        <dbReference type="Google" id="ProtNLM"/>
    </source>
</evidence>
<keyword evidence="3" id="KW-1185">Reference proteome</keyword>
<dbReference type="RefSeq" id="WP_171609085.1">
    <property type="nucleotide sequence ID" value="NZ_WHPF01000013.1"/>
</dbReference>
<dbReference type="Gene3D" id="2.40.160.10">
    <property type="entry name" value="Porin"/>
    <property type="match status" value="1"/>
</dbReference>
<protein>
    <recommendedName>
        <fullName evidence="4">Porin</fullName>
    </recommendedName>
</protein>
<evidence type="ECO:0000313" key="2">
    <source>
        <dbReference type="EMBL" id="NNV57136.1"/>
    </source>
</evidence>
<organism evidence="2 3">
    <name type="scientific">Limnovirga soli</name>
    <dbReference type="NCBI Taxonomy" id="2656915"/>
    <lineage>
        <taxon>Bacteria</taxon>
        <taxon>Pseudomonadati</taxon>
        <taxon>Bacteroidota</taxon>
        <taxon>Chitinophagia</taxon>
        <taxon>Chitinophagales</taxon>
        <taxon>Chitinophagaceae</taxon>
        <taxon>Limnovirga</taxon>
    </lineage>
</organism>
<dbReference type="InterPro" id="IPR023614">
    <property type="entry name" value="Porin_dom_sf"/>
</dbReference>
<evidence type="ECO:0000256" key="1">
    <source>
        <dbReference type="SAM" id="SignalP"/>
    </source>
</evidence>
<accession>A0A8J8FJR6</accession>
<comment type="caution">
    <text evidence="2">The sequence shown here is derived from an EMBL/GenBank/DDBJ whole genome shotgun (WGS) entry which is preliminary data.</text>
</comment>
<keyword evidence="1" id="KW-0732">Signal</keyword>
<dbReference type="EMBL" id="WHPF01000013">
    <property type="protein sequence ID" value="NNV57136.1"/>
    <property type="molecule type" value="Genomic_DNA"/>
</dbReference>
<dbReference type="AlphaFoldDB" id="A0A8J8FJR6"/>
<feature type="signal peptide" evidence="1">
    <location>
        <begin position="1"/>
        <end position="19"/>
    </location>
</feature>
<reference evidence="2" key="1">
    <citation type="submission" date="2019-10" db="EMBL/GenBank/DDBJ databases">
        <title>Draft genome sequence of Panacibacter sp. KCS-6.</title>
        <authorList>
            <person name="Yim K.J."/>
        </authorList>
    </citation>
    <scope>NUCLEOTIDE SEQUENCE</scope>
    <source>
        <strain evidence="2">KCS-6</strain>
    </source>
</reference>
<dbReference type="Proteomes" id="UP000598971">
    <property type="component" value="Unassembled WGS sequence"/>
</dbReference>
<name>A0A8J8FJR6_9BACT</name>
<evidence type="ECO:0000313" key="3">
    <source>
        <dbReference type="Proteomes" id="UP000598971"/>
    </source>
</evidence>
<feature type="chain" id="PRO_5035225245" description="Porin" evidence="1">
    <location>
        <begin position="20"/>
        <end position="410"/>
    </location>
</feature>
<proteinExistence type="predicted"/>